<evidence type="ECO:0000313" key="1">
    <source>
        <dbReference type="EMBL" id="QNM11409.1"/>
    </source>
</evidence>
<dbReference type="EMBL" id="CP060636">
    <property type="protein sequence ID" value="QNM11409.1"/>
    <property type="molecule type" value="Genomic_DNA"/>
</dbReference>
<protein>
    <submittedName>
        <fullName evidence="1">Uncharacterized protein</fullName>
    </submittedName>
</protein>
<dbReference type="KEGG" id="ehn:H9Q80_14280"/>
<dbReference type="InterPro" id="IPR046286">
    <property type="entry name" value="DUF6323"/>
</dbReference>
<dbReference type="Pfam" id="PF19848">
    <property type="entry name" value="DUF6323"/>
    <property type="match status" value="1"/>
</dbReference>
<evidence type="ECO:0000313" key="2">
    <source>
        <dbReference type="Proteomes" id="UP000515856"/>
    </source>
</evidence>
<reference evidence="1 2" key="1">
    <citation type="submission" date="2020-08" db="EMBL/GenBank/DDBJ databases">
        <authorList>
            <person name="Liu C."/>
            <person name="Sun Q."/>
        </authorList>
    </citation>
    <scope>NUCLEOTIDE SEQUENCE [LARGE SCALE GENOMIC DNA]</scope>
    <source>
        <strain evidence="1 2">NSJ-61</strain>
    </source>
</reference>
<proteinExistence type="predicted"/>
<gene>
    <name evidence="1" type="ORF">H9Q80_14280</name>
</gene>
<sequence>MNAIEKMNKIRKLCTQINGGLQASGYWLSEEDISYLSKQQIQACKIHQMIDFDSHILFDIANTFQKSPYVRYDSFVNCIKEALYIYYGVRRRDHIRYDHEIVMIMYEQYIAHHGIFDLALLQDCIKAVKTNE</sequence>
<accession>A0A7G9GKS7</accession>
<name>A0A7G9GKS7_9FIRM</name>
<dbReference type="RefSeq" id="WP_117451945.1">
    <property type="nucleotide sequence ID" value="NZ_CP060636.1"/>
</dbReference>
<keyword evidence="2" id="KW-1185">Reference proteome</keyword>
<organism evidence="1 2">
    <name type="scientific">[Eubacterium] hominis</name>
    <dbReference type="NCBI Taxonomy" id="2764325"/>
    <lineage>
        <taxon>Bacteria</taxon>
        <taxon>Bacillati</taxon>
        <taxon>Bacillota</taxon>
        <taxon>Erysipelotrichia</taxon>
        <taxon>Erysipelotrichales</taxon>
        <taxon>Erysipelotrichaceae</taxon>
        <taxon>Amedibacillus</taxon>
    </lineage>
</organism>
<dbReference type="AlphaFoldDB" id="A0A7G9GKS7"/>
<dbReference type="Proteomes" id="UP000515856">
    <property type="component" value="Chromosome"/>
</dbReference>